<feature type="compositionally biased region" description="Basic and acidic residues" evidence="1">
    <location>
        <begin position="1"/>
        <end position="14"/>
    </location>
</feature>
<proteinExistence type="predicted"/>
<dbReference type="AlphaFoldDB" id="A0A2A2DGG0"/>
<keyword evidence="3" id="KW-1185">Reference proteome</keyword>
<sequence length="155" mass="17650">MPMAPRDTDPDSWHRPRSRRPSTPVRAVGSDRTEAEVGKAMLWLCNRYMHLVSAAFIMRMSTSTCPEGWLKFGWYNLNPGECRAIYSGCASAVNRYWYIYAIAGNGVEWAGSHCYRVPTTAFQRCLNRCDPGSRKVCFREFDVNGFCDFTLDLVA</sequence>
<accession>A0A2A2DGG0</accession>
<protein>
    <submittedName>
        <fullName evidence="2">Uncharacterized protein</fullName>
    </submittedName>
</protein>
<gene>
    <name evidence="2" type="ORF">CK936_02770</name>
</gene>
<dbReference type="EMBL" id="NSJV01000055">
    <property type="protein sequence ID" value="PAU50400.1"/>
    <property type="molecule type" value="Genomic_DNA"/>
</dbReference>
<organism evidence="2 3">
    <name type="scientific">Streptomyces albireticuli</name>
    <dbReference type="NCBI Taxonomy" id="1940"/>
    <lineage>
        <taxon>Bacteria</taxon>
        <taxon>Bacillati</taxon>
        <taxon>Actinomycetota</taxon>
        <taxon>Actinomycetes</taxon>
        <taxon>Kitasatosporales</taxon>
        <taxon>Streptomycetaceae</taxon>
        <taxon>Streptomyces</taxon>
    </lineage>
</organism>
<feature type="region of interest" description="Disordered" evidence="1">
    <location>
        <begin position="1"/>
        <end position="32"/>
    </location>
</feature>
<evidence type="ECO:0000313" key="2">
    <source>
        <dbReference type="EMBL" id="PAU50400.1"/>
    </source>
</evidence>
<comment type="caution">
    <text evidence="2">The sequence shown here is derived from an EMBL/GenBank/DDBJ whole genome shotgun (WGS) entry which is preliminary data.</text>
</comment>
<name>A0A2A2DGG0_9ACTN</name>
<evidence type="ECO:0000256" key="1">
    <source>
        <dbReference type="SAM" id="MobiDB-lite"/>
    </source>
</evidence>
<dbReference type="Pfam" id="PF06282">
    <property type="entry name" value="DUF1036"/>
    <property type="match status" value="1"/>
</dbReference>
<reference evidence="2 3" key="1">
    <citation type="submission" date="2017-08" db="EMBL/GenBank/DDBJ databases">
        <title>Genome sequence of Streptomyces albireticuli NRRL B-1670.</title>
        <authorList>
            <person name="Graham D.E."/>
            <person name="Mahan K.M."/>
            <person name="Klingeman D.M."/>
            <person name="Hettich R.L."/>
            <person name="Parry R.J."/>
            <person name="Spain J.C."/>
        </authorList>
    </citation>
    <scope>NUCLEOTIDE SEQUENCE [LARGE SCALE GENOMIC DNA]</scope>
    <source>
        <strain evidence="2 3">NRRL B-1670</strain>
    </source>
</reference>
<evidence type="ECO:0000313" key="3">
    <source>
        <dbReference type="Proteomes" id="UP000218944"/>
    </source>
</evidence>
<dbReference type="Proteomes" id="UP000218944">
    <property type="component" value="Unassembled WGS sequence"/>
</dbReference>
<dbReference type="InterPro" id="IPR009380">
    <property type="entry name" value="DUF1036"/>
</dbReference>